<evidence type="ECO:0000256" key="2">
    <source>
        <dbReference type="SAM" id="MobiDB-lite"/>
    </source>
</evidence>
<dbReference type="Proteomes" id="UP000601435">
    <property type="component" value="Unassembled WGS sequence"/>
</dbReference>
<evidence type="ECO:0000259" key="3">
    <source>
        <dbReference type="PROSITE" id="PS50102"/>
    </source>
</evidence>
<evidence type="ECO:0000313" key="5">
    <source>
        <dbReference type="Proteomes" id="UP000601435"/>
    </source>
</evidence>
<feature type="compositionally biased region" description="Basic and acidic residues" evidence="2">
    <location>
        <begin position="8"/>
        <end position="19"/>
    </location>
</feature>
<dbReference type="Gene3D" id="3.30.70.330">
    <property type="match status" value="1"/>
</dbReference>
<dbReference type="SMART" id="SM00360">
    <property type="entry name" value="RRM"/>
    <property type="match status" value="1"/>
</dbReference>
<dbReference type="GO" id="GO:0003723">
    <property type="term" value="F:RNA binding"/>
    <property type="evidence" value="ECO:0007669"/>
    <property type="project" value="UniProtKB-UniRule"/>
</dbReference>
<feature type="region of interest" description="Disordered" evidence="2">
    <location>
        <begin position="1"/>
        <end position="163"/>
    </location>
</feature>
<keyword evidence="5" id="KW-1185">Reference proteome</keyword>
<dbReference type="SUPFAM" id="SSF54928">
    <property type="entry name" value="RNA-binding domain, RBD"/>
    <property type="match status" value="1"/>
</dbReference>
<organism evidence="4 5">
    <name type="scientific">Symbiodinium necroappetens</name>
    <dbReference type="NCBI Taxonomy" id="1628268"/>
    <lineage>
        <taxon>Eukaryota</taxon>
        <taxon>Sar</taxon>
        <taxon>Alveolata</taxon>
        <taxon>Dinophyceae</taxon>
        <taxon>Suessiales</taxon>
        <taxon>Symbiodiniaceae</taxon>
        <taxon>Symbiodinium</taxon>
    </lineage>
</organism>
<gene>
    <name evidence="4" type="primary">mei2</name>
    <name evidence="4" type="ORF">SNEC2469_LOCUS17752</name>
</gene>
<feature type="compositionally biased region" description="Polar residues" evidence="2">
    <location>
        <begin position="103"/>
        <end position="125"/>
    </location>
</feature>
<dbReference type="InterPro" id="IPR012677">
    <property type="entry name" value="Nucleotide-bd_a/b_plait_sf"/>
</dbReference>
<feature type="region of interest" description="Disordered" evidence="2">
    <location>
        <begin position="442"/>
        <end position="475"/>
    </location>
</feature>
<feature type="region of interest" description="Disordered" evidence="2">
    <location>
        <begin position="285"/>
        <end position="310"/>
    </location>
</feature>
<dbReference type="CDD" id="cd12277">
    <property type="entry name" value="RRM3_MEI2_EAR1_like"/>
    <property type="match status" value="1"/>
</dbReference>
<feature type="domain" description="RRM" evidence="3">
    <location>
        <begin position="319"/>
        <end position="404"/>
    </location>
</feature>
<dbReference type="OrthoDB" id="417481at2759"/>
<dbReference type="PROSITE" id="PS50102">
    <property type="entry name" value="RRM"/>
    <property type="match status" value="1"/>
</dbReference>
<protein>
    <submittedName>
        <fullName evidence="4">Mei2 protein</fullName>
    </submittedName>
</protein>
<comment type="caution">
    <text evidence="4">The sequence shown here is derived from an EMBL/GenBank/DDBJ whole genome shotgun (WGS) entry which is preliminary data.</text>
</comment>
<dbReference type="InterPro" id="IPR007201">
    <property type="entry name" value="Mei2-like_Rrm_C"/>
</dbReference>
<keyword evidence="1" id="KW-0694">RNA-binding</keyword>
<name>A0A812VM59_9DINO</name>
<proteinExistence type="predicted"/>
<dbReference type="InterPro" id="IPR000504">
    <property type="entry name" value="RRM_dom"/>
</dbReference>
<dbReference type="Pfam" id="PF04059">
    <property type="entry name" value="RRM_2"/>
    <property type="match status" value="1"/>
</dbReference>
<accession>A0A812VM59</accession>
<dbReference type="EMBL" id="CAJNJA010029542">
    <property type="protein sequence ID" value="CAE7630347.1"/>
    <property type="molecule type" value="Genomic_DNA"/>
</dbReference>
<evidence type="ECO:0000313" key="4">
    <source>
        <dbReference type="EMBL" id="CAE7630347.1"/>
    </source>
</evidence>
<dbReference type="AlphaFoldDB" id="A0A812VM59"/>
<dbReference type="InterPro" id="IPR035979">
    <property type="entry name" value="RBD_domain_sf"/>
</dbReference>
<sequence length="475" mass="51570">MRFFSRRGKQDEAKPKQDMGDVPSEPSRRPVDTVQEDSEMTFGDRQAVGPGSPAYVSQPDFMADPQPRDDGFSLPLQEIRRPHPGHPVGSFTSDPGSEPRGSFTGNPSFTNPDTRSWGSTTTQFEWPSYHGPVPAGAAAAAAAAQPPIGPNVEGSPGGFDGHERCKDTTSFGSVKTEYEWPAYQEPEPGAHAGETGGYSQMMPPFPGYSMPMPSIPPSGASAQVLAQYAASLQAMAHQYSQMASVAASQEMASAEAGPLGAVGMGMSINPWLLPGHGAVPMGAAAGNGHARRSDDAQANGQKIDPGVEPTAVKEESEWVTVMLRNLPNDYSRDDVVDLLTGQGFFSRFDFVYLPIDFKNSVGLGYAFINMVSHQDALQVFERLSGFKEWKVASQKVCEVAWGNPEQQGLEFHVTRYRNSPVMHPSVPEEFKPLLFSNGQKIPFPEPTKAPRRPRMKKHARIGCRSPEGSEEEEER</sequence>
<reference evidence="4" key="1">
    <citation type="submission" date="2021-02" db="EMBL/GenBank/DDBJ databases">
        <authorList>
            <person name="Dougan E. K."/>
            <person name="Rhodes N."/>
            <person name="Thang M."/>
            <person name="Chan C."/>
        </authorList>
    </citation>
    <scope>NUCLEOTIDE SEQUENCE</scope>
</reference>
<feature type="compositionally biased region" description="Low complexity" evidence="2">
    <location>
        <begin position="135"/>
        <end position="144"/>
    </location>
</feature>
<evidence type="ECO:0000256" key="1">
    <source>
        <dbReference type="PROSITE-ProRule" id="PRU00176"/>
    </source>
</evidence>
<feature type="compositionally biased region" description="Basic residues" evidence="2">
    <location>
        <begin position="449"/>
        <end position="461"/>
    </location>
</feature>